<keyword evidence="3" id="KW-1185">Reference proteome</keyword>
<proteinExistence type="predicted"/>
<gene>
    <name evidence="2" type="ORF">SAMN04488098_10397</name>
</gene>
<dbReference type="Proteomes" id="UP000199433">
    <property type="component" value="Unassembled WGS sequence"/>
</dbReference>
<evidence type="ECO:0000256" key="1">
    <source>
        <dbReference type="SAM" id="Coils"/>
    </source>
</evidence>
<organism evidence="2 3">
    <name type="scientific">Alkalibacterium thalassium</name>
    <dbReference type="NCBI Taxonomy" id="426701"/>
    <lineage>
        <taxon>Bacteria</taxon>
        <taxon>Bacillati</taxon>
        <taxon>Bacillota</taxon>
        <taxon>Bacilli</taxon>
        <taxon>Lactobacillales</taxon>
        <taxon>Carnobacteriaceae</taxon>
        <taxon>Alkalibacterium</taxon>
    </lineage>
</organism>
<evidence type="ECO:0000313" key="3">
    <source>
        <dbReference type="Proteomes" id="UP000199433"/>
    </source>
</evidence>
<dbReference type="OrthoDB" id="1933531at2"/>
<accession>A0A1G9CYB6</accession>
<dbReference type="RefSeq" id="WP_091267871.1">
    <property type="nucleotide sequence ID" value="NZ_FNFK01000039.1"/>
</dbReference>
<feature type="coiled-coil region" evidence="1">
    <location>
        <begin position="3"/>
        <end position="33"/>
    </location>
</feature>
<dbReference type="EMBL" id="FNFK01000039">
    <property type="protein sequence ID" value="SDK56632.1"/>
    <property type="molecule type" value="Genomic_DNA"/>
</dbReference>
<protein>
    <submittedName>
        <fullName evidence="2">Uncharacterized protein</fullName>
    </submittedName>
</protein>
<reference evidence="3" key="1">
    <citation type="submission" date="2016-10" db="EMBL/GenBank/DDBJ databases">
        <authorList>
            <person name="Varghese N."/>
            <person name="Submissions S."/>
        </authorList>
    </citation>
    <scope>NUCLEOTIDE SEQUENCE [LARGE SCALE GENOMIC DNA]</scope>
    <source>
        <strain evidence="3">DSM 19181</strain>
    </source>
</reference>
<evidence type="ECO:0000313" key="2">
    <source>
        <dbReference type="EMBL" id="SDK56632.1"/>
    </source>
</evidence>
<keyword evidence="1" id="KW-0175">Coiled coil</keyword>
<dbReference type="AlphaFoldDB" id="A0A1G9CYB6"/>
<name>A0A1G9CYB6_9LACT</name>
<sequence>MTIKRAEELLLEYKQIQNELQKLSERSMTIVEELYSLNNRNTEDKAEYYKKSILNQRLADLGYVWSSSTINQNRIIILKRDNVTLKTKFLKSKYYSDGNFNAWYTINKDGLEFLDLLLLIFHSRTGDPSVLMLDRRDITSFLKSVKIPEDKRIHLKLKITADKVEEISSGIDFTHTVNNFSLLI</sequence>